<evidence type="ECO:0000256" key="4">
    <source>
        <dbReference type="SAM" id="MobiDB-lite"/>
    </source>
</evidence>
<dbReference type="InterPro" id="IPR048284">
    <property type="entry name" value="EryCIII-like_N"/>
</dbReference>
<evidence type="ECO:0000313" key="8">
    <source>
        <dbReference type="Proteomes" id="UP000503011"/>
    </source>
</evidence>
<dbReference type="KEGG" id="psuu:Psuf_058160"/>
<feature type="domain" description="Erythromycin biosynthesis protein CIII-like C-terminal" evidence="5">
    <location>
        <begin position="273"/>
        <end position="370"/>
    </location>
</feature>
<dbReference type="InterPro" id="IPR050426">
    <property type="entry name" value="Glycosyltransferase_28"/>
</dbReference>
<dbReference type="PANTHER" id="PTHR48050">
    <property type="entry name" value="STEROL 3-BETA-GLUCOSYLTRANSFERASE"/>
    <property type="match status" value="1"/>
</dbReference>
<feature type="domain" description="Erythromycin biosynthesis protein CIII-like C-terminal" evidence="5">
    <location>
        <begin position="656"/>
        <end position="793"/>
    </location>
</feature>
<reference evidence="7 8" key="1">
    <citation type="submission" date="2020-03" db="EMBL/GenBank/DDBJ databases">
        <title>Whole genome shotgun sequence of Phytohabitans suffuscus NBRC 105367.</title>
        <authorList>
            <person name="Komaki H."/>
            <person name="Tamura T."/>
        </authorList>
    </citation>
    <scope>NUCLEOTIDE SEQUENCE [LARGE SCALE GENOMIC DNA]</scope>
    <source>
        <strain evidence="7 8">NBRC 105367</strain>
    </source>
</reference>
<dbReference type="SUPFAM" id="SSF53756">
    <property type="entry name" value="UDP-Glycosyltransferase/glycogen phosphorylase"/>
    <property type="match status" value="2"/>
</dbReference>
<evidence type="ECO:0000256" key="1">
    <source>
        <dbReference type="ARBA" id="ARBA00006962"/>
    </source>
</evidence>
<proteinExistence type="inferred from homology"/>
<keyword evidence="2" id="KW-0328">Glycosyltransferase</keyword>
<reference evidence="7 8" key="2">
    <citation type="submission" date="2020-03" db="EMBL/GenBank/DDBJ databases">
        <authorList>
            <person name="Ichikawa N."/>
            <person name="Kimura A."/>
            <person name="Kitahashi Y."/>
            <person name="Uohara A."/>
        </authorList>
    </citation>
    <scope>NUCLEOTIDE SEQUENCE [LARGE SCALE GENOMIC DNA]</scope>
    <source>
        <strain evidence="7 8">NBRC 105367</strain>
    </source>
</reference>
<dbReference type="GO" id="GO:0008194">
    <property type="term" value="F:UDP-glycosyltransferase activity"/>
    <property type="evidence" value="ECO:0007669"/>
    <property type="project" value="InterPro"/>
</dbReference>
<sequence>MLPSKADAGSDPFSATEDYFSIRWYLNWEMRSAVMRVLVTAVPAIGHFLPVVPLAVAFRAAGHEVLVALAQHADFAARAGLPVVDVAPDYDAVAVTSQVLKDDPAFLENVWNVTVTPRMTIAPRAPMFAGINRPLVPATVELADQWRPDLVVYEQTATVGPMVAARLGIPAVQQNIAILASGDMHRATAALLGDLCDKYEIPPLPDPLMTVEALPPSMLSIPAEGPSLGGRPYNGGGVLGSELPRRPERPQVAVTLGSGFSAGFYGLGALEPVIAAAAEVDADFLIALGEAAAGRLGPLPPNVRSLDRWFPYSELFRTCAAAIHHGGGGSIMTSIDAGIPQMVVRGDGDPGALIMGDAVRDRGLGISTTPPRSPRPSWSGCSPTARSSRRRPRSPPRSPACPPRPPSRRGWPISSPTGGSPRARSLLLPPGTQPLLPPRAARLGVPHRGHEVIVSIADCAPAAAGSGLEIVDVAPDFDMNAVNERVAAEHPDLMAAMATKPMVEPEDWAAGIAAVNRPLVPGSIALADDWRPDLVVYDQASTVGLLVADRLGVPAVQQNIGSLRTGRMHEAIADHLADLCAEYAVTAGKPATTLETFPPSLLDRPAEGPFMRWVPYNGGTVVSGRLPAPPDARPRVAIAMGTTELTELGLDALASVVEAVAPVDADFVLAAGDVDLTALGTLPANIRRVGWTPMSSLLRTCTALIHHGGGGNVLNAVAANLPQLIAHDPANLMHHTTCAVVRKSGIGLVTPSDRIDRPMVEALLTNDALRRAAGKVHAENESLPSPAATARSIAERTLA</sequence>
<feature type="compositionally biased region" description="Pro residues" evidence="4">
    <location>
        <begin position="395"/>
        <end position="405"/>
    </location>
</feature>
<dbReference type="GO" id="GO:0017000">
    <property type="term" value="P:antibiotic biosynthetic process"/>
    <property type="evidence" value="ECO:0007669"/>
    <property type="project" value="UniProtKB-ARBA"/>
</dbReference>
<evidence type="ECO:0000259" key="6">
    <source>
        <dbReference type="Pfam" id="PF21036"/>
    </source>
</evidence>
<name>A0A6F8YR85_9ACTN</name>
<dbReference type="AlphaFoldDB" id="A0A6F8YR85"/>
<dbReference type="PANTHER" id="PTHR48050:SF13">
    <property type="entry name" value="STEROL 3-BETA-GLUCOSYLTRANSFERASE UGT80A2"/>
    <property type="match status" value="1"/>
</dbReference>
<dbReference type="CDD" id="cd03784">
    <property type="entry name" value="GT1_Gtf-like"/>
    <property type="match status" value="1"/>
</dbReference>
<evidence type="ECO:0000259" key="5">
    <source>
        <dbReference type="Pfam" id="PF06722"/>
    </source>
</evidence>
<gene>
    <name evidence="7" type="ORF">Psuf_058160</name>
</gene>
<dbReference type="Gene3D" id="3.40.50.2000">
    <property type="entry name" value="Glycogen Phosphorylase B"/>
    <property type="match status" value="4"/>
</dbReference>
<comment type="similarity">
    <text evidence="1">Belongs to the glycosyltransferase 28 family.</text>
</comment>
<feature type="region of interest" description="Disordered" evidence="4">
    <location>
        <begin position="362"/>
        <end position="438"/>
    </location>
</feature>
<dbReference type="GO" id="GO:0016758">
    <property type="term" value="F:hexosyltransferase activity"/>
    <property type="evidence" value="ECO:0007669"/>
    <property type="project" value="UniProtKB-ARBA"/>
</dbReference>
<feature type="compositionally biased region" description="Low complexity" evidence="4">
    <location>
        <begin position="367"/>
        <end position="386"/>
    </location>
</feature>
<protein>
    <submittedName>
        <fullName evidence="7">Uncharacterized protein</fullName>
    </submittedName>
</protein>
<keyword evidence="8" id="KW-1185">Reference proteome</keyword>
<evidence type="ECO:0000313" key="7">
    <source>
        <dbReference type="EMBL" id="BCB88503.1"/>
    </source>
</evidence>
<feature type="region of interest" description="Disordered" evidence="4">
    <location>
        <begin position="775"/>
        <end position="799"/>
    </location>
</feature>
<keyword evidence="3" id="KW-0808">Transferase</keyword>
<organism evidence="7 8">
    <name type="scientific">Phytohabitans suffuscus</name>
    <dbReference type="NCBI Taxonomy" id="624315"/>
    <lineage>
        <taxon>Bacteria</taxon>
        <taxon>Bacillati</taxon>
        <taxon>Actinomycetota</taxon>
        <taxon>Actinomycetes</taxon>
        <taxon>Micromonosporales</taxon>
        <taxon>Micromonosporaceae</taxon>
    </lineage>
</organism>
<evidence type="ECO:0000256" key="3">
    <source>
        <dbReference type="ARBA" id="ARBA00022679"/>
    </source>
</evidence>
<accession>A0A6F8YR85</accession>
<evidence type="ECO:0000256" key="2">
    <source>
        <dbReference type="ARBA" id="ARBA00022676"/>
    </source>
</evidence>
<dbReference type="EMBL" id="AP022871">
    <property type="protein sequence ID" value="BCB88503.1"/>
    <property type="molecule type" value="Genomic_DNA"/>
</dbReference>
<dbReference type="Pfam" id="PF06722">
    <property type="entry name" value="EryCIII-like_C"/>
    <property type="match status" value="2"/>
</dbReference>
<feature type="domain" description="Erythromycin biosynthesis protein CIII-like N-terminal" evidence="6">
    <location>
        <begin position="448"/>
        <end position="641"/>
    </location>
</feature>
<dbReference type="InterPro" id="IPR002213">
    <property type="entry name" value="UDP_glucos_trans"/>
</dbReference>
<dbReference type="Proteomes" id="UP000503011">
    <property type="component" value="Chromosome"/>
</dbReference>
<feature type="domain" description="Erythromycin biosynthesis protein CIII-like N-terminal" evidence="6">
    <location>
        <begin position="57"/>
        <end position="257"/>
    </location>
</feature>
<dbReference type="Pfam" id="PF21036">
    <property type="entry name" value="EryCIII-like_N"/>
    <property type="match status" value="2"/>
</dbReference>
<dbReference type="InterPro" id="IPR010610">
    <property type="entry name" value="EryCIII-like_C"/>
</dbReference>